<evidence type="ECO:0000313" key="3">
    <source>
        <dbReference type="EMBL" id="OJX56940.1"/>
    </source>
</evidence>
<evidence type="ECO:0000256" key="1">
    <source>
        <dbReference type="ARBA" id="ARBA00010282"/>
    </source>
</evidence>
<dbReference type="STRING" id="1895771.BGO89_10485"/>
<dbReference type="Pfam" id="PF02657">
    <property type="entry name" value="SufE"/>
    <property type="match status" value="1"/>
</dbReference>
<evidence type="ECO:0000259" key="2">
    <source>
        <dbReference type="Pfam" id="PF02657"/>
    </source>
</evidence>
<sequence length="144" mass="16265">MTIDATIDDLIRTFDTMPSWEDRYAQLISMGKGLAAYPEEHRSERYQVKGCQSQVWLFPSFDGNLVHFEADSDALIVKGLIALLMSIYNDRTPQEIVATPTDFIQRIGLEQHLSQNRANGLVAMLKQIKLYALAFSAMQKGRPA</sequence>
<reference evidence="3 4" key="1">
    <citation type="submission" date="2016-09" db="EMBL/GenBank/DDBJ databases">
        <title>Genome-resolved meta-omics ties microbial dynamics to process performance in biotechnology for thiocyanate degradation.</title>
        <authorList>
            <person name="Kantor R.S."/>
            <person name="Huddy R.J."/>
            <person name="Iyer R."/>
            <person name="Thomas B.C."/>
            <person name="Brown C.T."/>
            <person name="Anantharaman K."/>
            <person name="Tringe S."/>
            <person name="Hettich R.L."/>
            <person name="Harrison S.T."/>
            <person name="Banfield J.F."/>
        </authorList>
    </citation>
    <scope>NUCLEOTIDE SEQUENCE [LARGE SCALE GENOMIC DNA]</scope>
    <source>
        <strain evidence="3">59-99</strain>
    </source>
</reference>
<organism evidence="3 4">
    <name type="scientific">Candidatus Kapaibacterium thiocyanatum</name>
    <dbReference type="NCBI Taxonomy" id="1895771"/>
    <lineage>
        <taxon>Bacteria</taxon>
        <taxon>Pseudomonadati</taxon>
        <taxon>Candidatus Kapaibacteriota</taxon>
        <taxon>Candidatus Kapaibacteriia</taxon>
        <taxon>Candidatus Kapaibacteriales</taxon>
        <taxon>Candidatus Kapaibacteriaceae</taxon>
        <taxon>Candidatus Kapaibacterium</taxon>
    </lineage>
</organism>
<dbReference type="Proteomes" id="UP000184233">
    <property type="component" value="Unassembled WGS sequence"/>
</dbReference>
<protein>
    <recommendedName>
        <fullName evidence="2">Fe-S metabolism associated domain-containing protein</fullName>
    </recommendedName>
</protein>
<dbReference type="EMBL" id="MKVH01000024">
    <property type="protein sequence ID" value="OJX56940.1"/>
    <property type="molecule type" value="Genomic_DNA"/>
</dbReference>
<accession>A0A1M3KX29</accession>
<dbReference type="PANTHER" id="PTHR43597:SF5">
    <property type="entry name" value="SUFE-LIKE PROTEIN 2, CHLOROPLASTIC"/>
    <property type="match status" value="1"/>
</dbReference>
<dbReference type="PANTHER" id="PTHR43597">
    <property type="entry name" value="SULFUR ACCEPTOR PROTEIN CSDE"/>
    <property type="match status" value="1"/>
</dbReference>
<proteinExistence type="inferred from homology"/>
<name>A0A1M3KX29_9BACT</name>
<dbReference type="Gene3D" id="3.90.1010.10">
    <property type="match status" value="1"/>
</dbReference>
<comment type="caution">
    <text evidence="3">The sequence shown here is derived from an EMBL/GenBank/DDBJ whole genome shotgun (WGS) entry which is preliminary data.</text>
</comment>
<evidence type="ECO:0000313" key="4">
    <source>
        <dbReference type="Proteomes" id="UP000184233"/>
    </source>
</evidence>
<comment type="similarity">
    <text evidence="1">Belongs to the SufE family.</text>
</comment>
<feature type="domain" description="Fe-S metabolism associated" evidence="2">
    <location>
        <begin position="12"/>
        <end position="129"/>
    </location>
</feature>
<dbReference type="SUPFAM" id="SSF82649">
    <property type="entry name" value="SufE/NifU"/>
    <property type="match status" value="1"/>
</dbReference>
<dbReference type="InterPro" id="IPR003808">
    <property type="entry name" value="Fe-S_metab-assoc_dom"/>
</dbReference>
<gene>
    <name evidence="3" type="ORF">BGO89_10485</name>
</gene>
<dbReference type="AlphaFoldDB" id="A0A1M3KX29"/>